<feature type="region of interest" description="Disordered" evidence="2">
    <location>
        <begin position="1214"/>
        <end position="1236"/>
    </location>
</feature>
<comment type="caution">
    <text evidence="3">The sequence shown here is derived from an EMBL/GenBank/DDBJ whole genome shotgun (WGS) entry which is preliminary data.</text>
</comment>
<evidence type="ECO:0000313" key="4">
    <source>
        <dbReference type="Proteomes" id="UP001265700"/>
    </source>
</evidence>
<dbReference type="Pfam" id="PF12128">
    <property type="entry name" value="DUF3584"/>
    <property type="match status" value="1"/>
</dbReference>
<evidence type="ECO:0000256" key="1">
    <source>
        <dbReference type="SAM" id="Coils"/>
    </source>
</evidence>
<feature type="coiled-coil region" evidence="1">
    <location>
        <begin position="516"/>
        <end position="543"/>
    </location>
</feature>
<feature type="compositionally biased region" description="Low complexity" evidence="2">
    <location>
        <begin position="1221"/>
        <end position="1230"/>
    </location>
</feature>
<sequence>MLLVNTRTSGRATSASINEIDPRGGAAVTGDNSVGKTTTLELFPLFFGTLPSQITETVGGREPMLKFVLPMPQSAIVFEYQRGEDEAHDVRCAVLRRTDNDHRPVFRLVNGDFRAEAFTRTNEAGELTFCDDRQTAQAYESMGVQVSQLLDISDYRAVILGTEARTQDAKKLRVLSTVYGFGSRLTNLDRLIAAVAKERVDFKDFVRLAITIVQERLSSHGDAPSRQRVTLRQSKEQIQRWLRDRQALELAFSMTKDVELLREAGKEHTQAETDLRAARQRIAPALVLRRDQSHTNSRSLSKTQTAQTEHAVAGQTLYQTLSESALEASKALLAAKAAVTAEEARRESLSLNVVQSWSAAAERIPQLQNDHAAVKVQIESLSGRASEISSNYKELIHNARLVATTEAAKLREGKEEARTRSSTEAARLNDVHQQRVREAEDELNGQVDEIQPKLDEVIESKATLKAQISSAQASAAAQEALEEARHAVQVAQDLQTTAVRLAGNAALKSQAATRAFQDAEGAVTRAQTRVNDCEQQALEAQARLTPADGTLLSALRSSPDDGWKSSLAKIVDPALLQRSDLDPVHLTDEVNDTAYGWRLNTLGIEAPAWTDDQLMRDALIQAQNNVAAALDKLQSAKDAMATAGKSDQETADASRLAEAESSAATSRLEARKHALTIAQSTCDLEIKALKVEGQTRLNALEQTFQELKNQLKAAQNAQQATNARLRTELQAALRENDQKLGEELARIEQTAIAAQQRGEASATRLQAELDGELRSAGVDPDRLRALTERLNKLYQEIVDAESRRPTVDLWRAWLSEGGDQILATLVERRRMAETESTRAQDELSRHNRTFKDKQAEFIADIERLERIGRRMDQEIQELVDLLKTLGLSEVTTRESEPDMSVDDLKGDLGRAQSRVEKCYDQVTRRASPIRDALTGTTSAVSEFVQTNLSALADGTSRIRLAEELCTLHKELGRQVLPNVINEASVILQQVRQFRGIITRFEAEVKRFNADLQKGLSVARFKRIEDFKVAIVSNFADLELMKEVDEIERVARDHETSIRVSDSAQLPDARTAGALTKFLALLRSDSTVELDLASHVGLRGSVTINGETRHFSREADLEHISSTGINAIILISLLVGMLNMVRGKADVYIPWISDEVGKFDPGNFKGLMDTLRENRIDPVTASPKLTPAEFRHFERRYVFRDRGVIGLFAPVASRSGSTPTNGRAKMAARADGAAHEA</sequence>
<dbReference type="InterPro" id="IPR021979">
    <property type="entry name" value="DUF3584"/>
</dbReference>
<keyword evidence="1" id="KW-0175">Coiled coil</keyword>
<protein>
    <submittedName>
        <fullName evidence="3">Uncharacterized protein (UPF0335 family)</fullName>
    </submittedName>
</protein>
<evidence type="ECO:0000313" key="3">
    <source>
        <dbReference type="EMBL" id="MDR7152043.1"/>
    </source>
</evidence>
<feature type="coiled-coil region" evidence="1">
    <location>
        <begin position="231"/>
        <end position="281"/>
    </location>
</feature>
<accession>A0ABU1WRV5</accession>
<name>A0ABU1WRV5_9BURK</name>
<reference evidence="3 4" key="1">
    <citation type="submission" date="2023-07" db="EMBL/GenBank/DDBJ databases">
        <title>Sorghum-associated microbial communities from plants grown in Nebraska, USA.</title>
        <authorList>
            <person name="Schachtman D."/>
        </authorList>
    </citation>
    <scope>NUCLEOTIDE SEQUENCE [LARGE SCALE GENOMIC DNA]</scope>
    <source>
        <strain evidence="3 4">4249</strain>
    </source>
</reference>
<dbReference type="RefSeq" id="WP_310320394.1">
    <property type="nucleotide sequence ID" value="NZ_JAVDWU010000009.1"/>
</dbReference>
<dbReference type="Proteomes" id="UP001265700">
    <property type="component" value="Unassembled WGS sequence"/>
</dbReference>
<feature type="coiled-coil region" evidence="1">
    <location>
        <begin position="783"/>
        <end position="881"/>
    </location>
</feature>
<keyword evidence="4" id="KW-1185">Reference proteome</keyword>
<dbReference type="EMBL" id="JAVDWU010000009">
    <property type="protein sequence ID" value="MDR7152043.1"/>
    <property type="molecule type" value="Genomic_DNA"/>
</dbReference>
<proteinExistence type="predicted"/>
<evidence type="ECO:0000256" key="2">
    <source>
        <dbReference type="SAM" id="MobiDB-lite"/>
    </source>
</evidence>
<organism evidence="3 4">
    <name type="scientific">Hydrogenophaga palleronii</name>
    <dbReference type="NCBI Taxonomy" id="65655"/>
    <lineage>
        <taxon>Bacteria</taxon>
        <taxon>Pseudomonadati</taxon>
        <taxon>Pseudomonadota</taxon>
        <taxon>Betaproteobacteria</taxon>
        <taxon>Burkholderiales</taxon>
        <taxon>Comamonadaceae</taxon>
        <taxon>Hydrogenophaga</taxon>
    </lineage>
</organism>
<feature type="coiled-coil region" evidence="1">
    <location>
        <begin position="690"/>
        <end position="742"/>
    </location>
</feature>
<gene>
    <name evidence="3" type="ORF">J2W49_004019</name>
</gene>